<evidence type="ECO:0000313" key="1">
    <source>
        <dbReference type="EMBL" id="QSO47068.1"/>
    </source>
</evidence>
<protein>
    <submittedName>
        <fullName evidence="1">SDR family oxidoreductase</fullName>
    </submittedName>
</protein>
<keyword evidence="2" id="KW-1185">Reference proteome</keyword>
<dbReference type="Gene3D" id="3.40.50.720">
    <property type="entry name" value="NAD(P)-binding Rossmann-like Domain"/>
    <property type="match status" value="1"/>
</dbReference>
<dbReference type="InterPro" id="IPR036291">
    <property type="entry name" value="NAD(P)-bd_dom_sf"/>
</dbReference>
<sequence>MIADMTEDRYSILVSGMPMGRLGATEEVAKGVVFLASDDASFVNGTELLMGRGYTAR</sequence>
<gene>
    <name evidence="1" type="ORF">JZ786_22090</name>
</gene>
<accession>A0A9X7VXX1</accession>
<name>A0A9X7VXX1_9BACL</name>
<organism evidence="1 2">
    <name type="scientific">Alicyclobacillus mengziensis</name>
    <dbReference type="NCBI Taxonomy" id="2931921"/>
    <lineage>
        <taxon>Bacteria</taxon>
        <taxon>Bacillati</taxon>
        <taxon>Bacillota</taxon>
        <taxon>Bacilli</taxon>
        <taxon>Bacillales</taxon>
        <taxon>Alicyclobacillaceae</taxon>
        <taxon>Alicyclobacillus</taxon>
    </lineage>
</organism>
<reference evidence="1 2" key="1">
    <citation type="submission" date="2021-02" db="EMBL/GenBank/DDBJ databases">
        <title>Alicyclobacillus curvatus sp. nov. and Alicyclobacillus mengziensis sp. nov., two acidophilic bacteria isolated from acid mine drainage.</title>
        <authorList>
            <person name="Huang Y."/>
        </authorList>
    </citation>
    <scope>NUCLEOTIDE SEQUENCE [LARGE SCALE GENOMIC DNA]</scope>
    <source>
        <strain evidence="1 2">S30H14</strain>
    </source>
</reference>
<dbReference type="InterPro" id="IPR002347">
    <property type="entry name" value="SDR_fam"/>
</dbReference>
<dbReference type="EMBL" id="CP071182">
    <property type="protein sequence ID" value="QSO47068.1"/>
    <property type="molecule type" value="Genomic_DNA"/>
</dbReference>
<dbReference type="SUPFAM" id="SSF51735">
    <property type="entry name" value="NAD(P)-binding Rossmann-fold domains"/>
    <property type="match status" value="1"/>
</dbReference>
<dbReference type="KEGG" id="afx:JZ786_22090"/>
<dbReference type="Pfam" id="PF13561">
    <property type="entry name" value="adh_short_C2"/>
    <property type="match status" value="1"/>
</dbReference>
<dbReference type="AlphaFoldDB" id="A0A9X7VXX1"/>
<evidence type="ECO:0000313" key="2">
    <source>
        <dbReference type="Proteomes" id="UP000663505"/>
    </source>
</evidence>
<dbReference type="Proteomes" id="UP000663505">
    <property type="component" value="Chromosome"/>
</dbReference>
<proteinExistence type="predicted"/>